<evidence type="ECO:0000313" key="3">
    <source>
        <dbReference type="EMBL" id="CAB3993256.1"/>
    </source>
</evidence>
<keyword evidence="4" id="KW-1185">Reference proteome</keyword>
<feature type="domain" description="Resolvase HTH" evidence="1">
    <location>
        <begin position="5"/>
        <end position="44"/>
    </location>
</feature>
<gene>
    <name evidence="3" type="ORF">PACLA_8A072957</name>
</gene>
<dbReference type="Proteomes" id="UP001152795">
    <property type="component" value="Unassembled WGS sequence"/>
</dbReference>
<proteinExistence type="predicted"/>
<evidence type="ECO:0000313" key="4">
    <source>
        <dbReference type="Proteomes" id="UP001152795"/>
    </source>
</evidence>
<dbReference type="GO" id="GO:0003677">
    <property type="term" value="F:DNA binding"/>
    <property type="evidence" value="ECO:0007669"/>
    <property type="project" value="InterPro"/>
</dbReference>
<dbReference type="InterPro" id="IPR036397">
    <property type="entry name" value="RNaseH_sf"/>
</dbReference>
<dbReference type="AlphaFoldDB" id="A0A6S7GTT0"/>
<dbReference type="Pfam" id="PF02796">
    <property type="entry name" value="HTH_7"/>
    <property type="match status" value="1"/>
</dbReference>
<sequence>MGFLKKISEETLALVRFLGMEKKYSIREIAKKAKVSKSTVARYLKPPNETRQKYSKGANMGRPKTLSVRDVRHLKRSITKLRKVNPNFTLKELIRFSGLQSSGASYSTFYREINSAGFKYLNARKKGLLNHRDCRKRGVVLAKEYEHMSGEYFSGFVKRNLSTLFTAENQQKWFVMDNDPSQRSKVAKKAINDSDATLFEIPARSPDLNPIENLFHIVKKQRESQAISECIYQETWPEFKARVRKTILKISPTYINNLLLSIPKRIDDVIKCKGFRTKY</sequence>
<dbReference type="OrthoDB" id="2417635at2759"/>
<comment type="caution">
    <text evidence="3">The sequence shown here is derived from an EMBL/GenBank/DDBJ whole genome shotgun (WGS) entry which is preliminary data.</text>
</comment>
<dbReference type="PROSITE" id="PS00356">
    <property type="entry name" value="HTH_LACI_1"/>
    <property type="match status" value="1"/>
</dbReference>
<protein>
    <submittedName>
        <fullName evidence="3">Transposable element Tc1 transposase</fullName>
    </submittedName>
</protein>
<accession>A0A6S7GTT0</accession>
<dbReference type="InterPro" id="IPR006120">
    <property type="entry name" value="Resolvase_HTH_dom"/>
</dbReference>
<name>A0A6S7GTT0_PARCT</name>
<organism evidence="3 4">
    <name type="scientific">Paramuricea clavata</name>
    <name type="common">Red gorgonian</name>
    <name type="synonym">Violescent sea-whip</name>
    <dbReference type="NCBI Taxonomy" id="317549"/>
    <lineage>
        <taxon>Eukaryota</taxon>
        <taxon>Metazoa</taxon>
        <taxon>Cnidaria</taxon>
        <taxon>Anthozoa</taxon>
        <taxon>Octocorallia</taxon>
        <taxon>Malacalcyonacea</taxon>
        <taxon>Plexauridae</taxon>
        <taxon>Paramuricea</taxon>
    </lineage>
</organism>
<reference evidence="3" key="1">
    <citation type="submission" date="2020-04" db="EMBL/GenBank/DDBJ databases">
        <authorList>
            <person name="Alioto T."/>
            <person name="Alioto T."/>
            <person name="Gomez Garrido J."/>
        </authorList>
    </citation>
    <scope>NUCLEOTIDE SEQUENCE</scope>
    <source>
        <strain evidence="3">A484AB</strain>
    </source>
</reference>
<dbReference type="EMBL" id="CACRXK020002219">
    <property type="protein sequence ID" value="CAB3993256.1"/>
    <property type="molecule type" value="Genomic_DNA"/>
</dbReference>
<dbReference type="GO" id="GO:0000150">
    <property type="term" value="F:DNA strand exchange activity"/>
    <property type="evidence" value="ECO:0007669"/>
    <property type="project" value="InterPro"/>
</dbReference>
<dbReference type="InterPro" id="IPR038717">
    <property type="entry name" value="Tc1-like_DDE_dom"/>
</dbReference>
<evidence type="ECO:0000259" key="2">
    <source>
        <dbReference type="Pfam" id="PF13358"/>
    </source>
</evidence>
<dbReference type="Gene3D" id="3.30.420.10">
    <property type="entry name" value="Ribonuclease H-like superfamily/Ribonuclease H"/>
    <property type="match status" value="1"/>
</dbReference>
<dbReference type="Pfam" id="PF13358">
    <property type="entry name" value="DDE_3"/>
    <property type="match status" value="1"/>
</dbReference>
<evidence type="ECO:0000259" key="1">
    <source>
        <dbReference type="Pfam" id="PF02796"/>
    </source>
</evidence>
<feature type="domain" description="Tc1-like transposase DDE" evidence="2">
    <location>
        <begin position="135"/>
        <end position="227"/>
    </location>
</feature>